<evidence type="ECO:0008006" key="3">
    <source>
        <dbReference type="Google" id="ProtNLM"/>
    </source>
</evidence>
<reference evidence="1 2" key="2">
    <citation type="journal article" date="2024" name="G3 (Bethesda)">
        <title>The genome of the cryopelagic Antarctic bald notothen, Trematomus borchgrevinki.</title>
        <authorList>
            <person name="Rayamajhi N."/>
            <person name="Rivera-Colon A.G."/>
            <person name="Minhas B.F."/>
            <person name="Cheng C.C."/>
            <person name="Catchen J.M."/>
        </authorList>
    </citation>
    <scope>NUCLEOTIDE SEQUENCE [LARGE SCALE GENOMIC DNA]</scope>
    <source>
        <strain evidence="1">AGRC-2024</strain>
    </source>
</reference>
<organism evidence="1 2">
    <name type="scientific">Pagothenia borchgrevinki</name>
    <name type="common">Bald rockcod</name>
    <name type="synonym">Trematomus borchgrevinki</name>
    <dbReference type="NCBI Taxonomy" id="8213"/>
    <lineage>
        <taxon>Eukaryota</taxon>
        <taxon>Metazoa</taxon>
        <taxon>Chordata</taxon>
        <taxon>Craniata</taxon>
        <taxon>Vertebrata</taxon>
        <taxon>Euteleostomi</taxon>
        <taxon>Actinopterygii</taxon>
        <taxon>Neopterygii</taxon>
        <taxon>Teleostei</taxon>
        <taxon>Neoteleostei</taxon>
        <taxon>Acanthomorphata</taxon>
        <taxon>Eupercaria</taxon>
        <taxon>Perciformes</taxon>
        <taxon>Notothenioidei</taxon>
        <taxon>Nototheniidae</taxon>
        <taxon>Pagothenia</taxon>
    </lineage>
</organism>
<gene>
    <name evidence="1" type="ORF">OYC64_010285</name>
</gene>
<accession>A0ABD2GV61</accession>
<sequence length="210" mass="24038">MTSVNTTPRFNPNSVKSLIQEPFERRSLADRLQVKELGPDQTDIVIKQQDSEKGKPYVRGLSRSWYTRKAWLAECSHANALFCFPCLVFKTTGTDAAWTTTGVRDMKHLSDKVRKHENTRAYMDNAMKLATRVNIATQLDEGHRIAVRKHNEEVDKNRHILCKIIDCVTFVGRLSWLCVGMTRLTLQWIGGFCFLPGHRVGGAPKDRHHF</sequence>
<keyword evidence="2" id="KW-1185">Reference proteome</keyword>
<name>A0ABD2GV61_PAGBO</name>
<evidence type="ECO:0000313" key="2">
    <source>
        <dbReference type="Proteomes" id="UP001619887"/>
    </source>
</evidence>
<proteinExistence type="predicted"/>
<dbReference type="AlphaFoldDB" id="A0ABD2GV61"/>
<evidence type="ECO:0000313" key="1">
    <source>
        <dbReference type="EMBL" id="KAL3058069.1"/>
    </source>
</evidence>
<protein>
    <recommendedName>
        <fullName evidence="3">TTF-type domain-containing protein</fullName>
    </recommendedName>
</protein>
<dbReference type="EMBL" id="JBIYXZ010002074">
    <property type="protein sequence ID" value="KAL3058069.1"/>
    <property type="molecule type" value="Genomic_DNA"/>
</dbReference>
<dbReference type="Proteomes" id="UP001619887">
    <property type="component" value="Unassembled WGS sequence"/>
</dbReference>
<reference evidence="1 2" key="1">
    <citation type="journal article" date="2022" name="G3 (Bethesda)">
        <title>Evaluating Illumina-, Nanopore-, and PacBio-based genome assembly strategies with the bald notothen, Trematomus borchgrevinki.</title>
        <authorList>
            <person name="Rayamajhi N."/>
            <person name="Cheng C.C."/>
            <person name="Catchen J.M."/>
        </authorList>
    </citation>
    <scope>NUCLEOTIDE SEQUENCE [LARGE SCALE GENOMIC DNA]</scope>
    <source>
        <strain evidence="1">AGRC-2024</strain>
    </source>
</reference>
<comment type="caution">
    <text evidence="1">The sequence shown here is derived from an EMBL/GenBank/DDBJ whole genome shotgun (WGS) entry which is preliminary data.</text>
</comment>